<feature type="transmembrane region" description="Helical" evidence="2">
    <location>
        <begin position="237"/>
        <end position="258"/>
    </location>
</feature>
<evidence type="ECO:0000256" key="2">
    <source>
        <dbReference type="SAM" id="Phobius"/>
    </source>
</evidence>
<evidence type="ECO:0000313" key="4">
    <source>
        <dbReference type="Proteomes" id="UP000886653"/>
    </source>
</evidence>
<feature type="transmembrane region" description="Helical" evidence="2">
    <location>
        <begin position="109"/>
        <end position="130"/>
    </location>
</feature>
<feature type="transmembrane region" description="Helical" evidence="2">
    <location>
        <begin position="207"/>
        <end position="225"/>
    </location>
</feature>
<sequence length="365" mass="42179">MSDSEPVIVLDQYYLAITFFITLTIQSLAFLISYALQFDKITDFSGGANFAILALVTFLFGQTFEARNWVVTLATLLWSIRLAGFLLFRVLKRGQDNRFDEMRSNFGKFAGFWTFQLIWVWFVSWPITILNSPSISGYHKFKNDDEIKSFGSTSDIIGFIFWFIGLMIETLADINKYQWKNLEKLGKTGSLPVCRIGLWKWSRHPNYFGEILLWWGIWLMTIESAKNGGISKSAQNLIYASIISPIFITFLLMFISGLPTAERPVQQKIFIESHKHKQGSTEPNKSSDLNDPTNNQVDWQDFQAYLNQTSILIPIPNLIYTHLPNWLKHSILLDWPIYRFNEKVEGEHLIRSYEDSQPGPSNNHS</sequence>
<dbReference type="PANTHER" id="PTHR32251:SF15">
    <property type="entry name" value="3-OXO-5-ALPHA-STEROID 4-DEHYDROGENASE (DUF1295)"/>
    <property type="match status" value="1"/>
</dbReference>
<accession>A0A9P6T9M9</accession>
<organism evidence="3 4">
    <name type="scientific">Cronartium quercuum f. sp. fusiforme G11</name>
    <dbReference type="NCBI Taxonomy" id="708437"/>
    <lineage>
        <taxon>Eukaryota</taxon>
        <taxon>Fungi</taxon>
        <taxon>Dikarya</taxon>
        <taxon>Basidiomycota</taxon>
        <taxon>Pucciniomycotina</taxon>
        <taxon>Pucciniomycetes</taxon>
        <taxon>Pucciniales</taxon>
        <taxon>Coleosporiaceae</taxon>
        <taxon>Cronartium</taxon>
    </lineage>
</organism>
<evidence type="ECO:0000256" key="1">
    <source>
        <dbReference type="SAM" id="MobiDB-lite"/>
    </source>
</evidence>
<dbReference type="Pfam" id="PF06966">
    <property type="entry name" value="DUF1295"/>
    <property type="match status" value="1"/>
</dbReference>
<proteinExistence type="predicted"/>
<feature type="compositionally biased region" description="Polar residues" evidence="1">
    <location>
        <begin position="280"/>
        <end position="293"/>
    </location>
</feature>
<comment type="caution">
    <text evidence="3">The sequence shown here is derived from an EMBL/GenBank/DDBJ whole genome shotgun (WGS) entry which is preliminary data.</text>
</comment>
<feature type="transmembrane region" description="Helical" evidence="2">
    <location>
        <begin position="44"/>
        <end position="63"/>
    </location>
</feature>
<feature type="region of interest" description="Disordered" evidence="1">
    <location>
        <begin position="273"/>
        <end position="293"/>
    </location>
</feature>
<protein>
    <recommendedName>
        <fullName evidence="5">Steroid 5-alpha reductase C-terminal domain-containing protein</fullName>
    </recommendedName>
</protein>
<dbReference type="PANTHER" id="PTHR32251">
    <property type="entry name" value="3-OXO-5-ALPHA-STEROID 4-DEHYDROGENASE"/>
    <property type="match status" value="1"/>
</dbReference>
<name>A0A9P6T9M9_9BASI</name>
<evidence type="ECO:0008006" key="5">
    <source>
        <dbReference type="Google" id="ProtNLM"/>
    </source>
</evidence>
<dbReference type="GO" id="GO:0016020">
    <property type="term" value="C:membrane"/>
    <property type="evidence" value="ECO:0007669"/>
    <property type="project" value="TreeGrafter"/>
</dbReference>
<feature type="transmembrane region" description="Helical" evidence="2">
    <location>
        <begin position="150"/>
        <end position="172"/>
    </location>
</feature>
<feature type="transmembrane region" description="Helical" evidence="2">
    <location>
        <begin position="69"/>
        <end position="88"/>
    </location>
</feature>
<dbReference type="Gene3D" id="1.20.120.1630">
    <property type="match status" value="1"/>
</dbReference>
<keyword evidence="2" id="KW-0472">Membrane</keyword>
<keyword evidence="4" id="KW-1185">Reference proteome</keyword>
<evidence type="ECO:0000313" key="3">
    <source>
        <dbReference type="EMBL" id="KAG0144337.1"/>
    </source>
</evidence>
<dbReference type="InterPro" id="IPR010721">
    <property type="entry name" value="UstE-like"/>
</dbReference>
<keyword evidence="2" id="KW-1133">Transmembrane helix</keyword>
<keyword evidence="2" id="KW-0812">Transmembrane</keyword>
<dbReference type="Proteomes" id="UP000886653">
    <property type="component" value="Unassembled WGS sequence"/>
</dbReference>
<reference evidence="3" key="1">
    <citation type="submission" date="2013-11" db="EMBL/GenBank/DDBJ databases">
        <title>Genome sequence of the fusiform rust pathogen reveals effectors for host alternation and coevolution with pine.</title>
        <authorList>
            <consortium name="DOE Joint Genome Institute"/>
            <person name="Smith K."/>
            <person name="Pendleton A."/>
            <person name="Kubisiak T."/>
            <person name="Anderson C."/>
            <person name="Salamov A."/>
            <person name="Aerts A."/>
            <person name="Riley R."/>
            <person name="Clum A."/>
            <person name="Lindquist E."/>
            <person name="Ence D."/>
            <person name="Campbell M."/>
            <person name="Kronenberg Z."/>
            <person name="Feau N."/>
            <person name="Dhillon B."/>
            <person name="Hamelin R."/>
            <person name="Burleigh J."/>
            <person name="Smith J."/>
            <person name="Yandell M."/>
            <person name="Nelson C."/>
            <person name="Grigoriev I."/>
            <person name="Davis J."/>
        </authorList>
    </citation>
    <scope>NUCLEOTIDE SEQUENCE</scope>
    <source>
        <strain evidence="3">G11</strain>
    </source>
</reference>
<dbReference type="PROSITE" id="PS50244">
    <property type="entry name" value="S5A_REDUCTASE"/>
    <property type="match status" value="1"/>
</dbReference>
<dbReference type="OrthoDB" id="67965at2759"/>
<dbReference type="AlphaFoldDB" id="A0A9P6T9M9"/>
<gene>
    <name evidence="3" type="ORF">CROQUDRAFT_716696</name>
</gene>
<feature type="transmembrane region" description="Helical" evidence="2">
    <location>
        <begin position="12"/>
        <end position="32"/>
    </location>
</feature>
<dbReference type="EMBL" id="MU167297">
    <property type="protein sequence ID" value="KAG0144337.1"/>
    <property type="molecule type" value="Genomic_DNA"/>
</dbReference>